<dbReference type="EMBL" id="CM004392">
    <property type="protein sequence ID" value="KAG8652823.1"/>
    <property type="molecule type" value="Genomic_DNA"/>
</dbReference>
<reference evidence="2" key="1">
    <citation type="journal article" date="2016" name="Nat. Biotechnol.">
        <title>Sequencing wild and cultivated cassava and related species reveals extensive interspecific hybridization and genetic diversity.</title>
        <authorList>
            <person name="Bredeson J.V."/>
            <person name="Lyons J.B."/>
            <person name="Prochnik S.E."/>
            <person name="Wu G.A."/>
            <person name="Ha C.M."/>
            <person name="Edsinger-Gonzales E."/>
            <person name="Grimwood J."/>
            <person name="Schmutz J."/>
            <person name="Rabbi I.Y."/>
            <person name="Egesi C."/>
            <person name="Nauluvula P."/>
            <person name="Lebot V."/>
            <person name="Ndunguru J."/>
            <person name="Mkamilo G."/>
            <person name="Bart R.S."/>
            <person name="Setter T.L."/>
            <person name="Gleadow R.M."/>
            <person name="Kulakow P."/>
            <person name="Ferguson M.E."/>
            <person name="Rounsley S."/>
            <person name="Rokhsar D.S."/>
        </authorList>
    </citation>
    <scope>NUCLEOTIDE SEQUENCE [LARGE SCALE GENOMIC DNA]</scope>
    <source>
        <strain evidence="2">cv. AM560-2</strain>
    </source>
</reference>
<dbReference type="Proteomes" id="UP000091857">
    <property type="component" value="Chromosome 6"/>
</dbReference>
<proteinExistence type="predicted"/>
<sequence length="408" mass="46389">MDFDMDALFIESFFSEVVDIDYEFDAAKYYDFTRPETVFEAQEAERWFEITGYYPPSPLKVKPSWELSIPVQSGNSSSICKATENTNPTSGDLSTSMDFETTSADNKSRPESYNEATSSTKSPALKNSNFMNPTTSQLAKQNRPPQIHCDRLLRQSQKSVKFEECSQSSSMTGTQATKKQKLDASYSWKLALLKHRELLLQKARPKKVGQIDFHTTFAKPKATIAREPNLETACRAESRRSKTNLESIQTAKSTCNFRARPLNRKILEAPLFPLPKKSNKQLPEFQVFHLRTSERAVQHASAIAANAPNSGPIPQNETRSSTRLTPVAALKEKLETFDKFKDCCLKKKECNFPNDRRFPNEPPVEAFSKLSLTSKVDSNVNSRSKSHWMLRAQRRMHQVLFIQDMSSE</sequence>
<comment type="caution">
    <text evidence="1">The sequence shown here is derived from an EMBL/GenBank/DDBJ whole genome shotgun (WGS) entry which is preliminary data.</text>
</comment>
<organism evidence="1 2">
    <name type="scientific">Manihot esculenta</name>
    <name type="common">Cassava</name>
    <name type="synonym">Jatropha manihot</name>
    <dbReference type="NCBI Taxonomy" id="3983"/>
    <lineage>
        <taxon>Eukaryota</taxon>
        <taxon>Viridiplantae</taxon>
        <taxon>Streptophyta</taxon>
        <taxon>Embryophyta</taxon>
        <taxon>Tracheophyta</taxon>
        <taxon>Spermatophyta</taxon>
        <taxon>Magnoliopsida</taxon>
        <taxon>eudicotyledons</taxon>
        <taxon>Gunneridae</taxon>
        <taxon>Pentapetalae</taxon>
        <taxon>rosids</taxon>
        <taxon>fabids</taxon>
        <taxon>Malpighiales</taxon>
        <taxon>Euphorbiaceae</taxon>
        <taxon>Crotonoideae</taxon>
        <taxon>Manihoteae</taxon>
        <taxon>Manihot</taxon>
    </lineage>
</organism>
<name>A0ACB7HLZ2_MANES</name>
<protein>
    <submittedName>
        <fullName evidence="1">Uncharacterized protein</fullName>
    </submittedName>
</protein>
<evidence type="ECO:0000313" key="2">
    <source>
        <dbReference type="Proteomes" id="UP000091857"/>
    </source>
</evidence>
<evidence type="ECO:0000313" key="1">
    <source>
        <dbReference type="EMBL" id="KAG8652823.1"/>
    </source>
</evidence>
<keyword evidence="2" id="KW-1185">Reference proteome</keyword>
<accession>A0ACB7HLZ2</accession>
<gene>
    <name evidence="1" type="ORF">MANES_06G138800v8</name>
</gene>